<gene>
    <name evidence="6" type="ORF">MGWOODY_Clf915</name>
</gene>
<dbReference type="InterPro" id="IPR012132">
    <property type="entry name" value="GMC_OxRdtase"/>
</dbReference>
<protein>
    <submittedName>
        <fullName evidence="6">Choline dehydrogenase</fullName>
        <ecNumber evidence="6">1.1.99.1</ecNumber>
    </submittedName>
</protein>
<comment type="cofactor">
    <cofactor evidence="1">
        <name>FAD</name>
        <dbReference type="ChEBI" id="CHEBI:57692"/>
    </cofactor>
</comment>
<feature type="domain" description="Glucose-methanol-choline oxidoreductase N-terminal" evidence="5">
    <location>
        <begin position="257"/>
        <end position="271"/>
    </location>
</feature>
<dbReference type="SUPFAM" id="SSF54373">
    <property type="entry name" value="FAD-linked reductases, C-terminal domain"/>
    <property type="match status" value="1"/>
</dbReference>
<dbReference type="InterPro" id="IPR000172">
    <property type="entry name" value="GMC_OxRdtase_N"/>
</dbReference>
<dbReference type="GO" id="GO:0050660">
    <property type="term" value="F:flavin adenine dinucleotide binding"/>
    <property type="evidence" value="ECO:0007669"/>
    <property type="project" value="InterPro"/>
</dbReference>
<evidence type="ECO:0000256" key="2">
    <source>
        <dbReference type="ARBA" id="ARBA00010790"/>
    </source>
</evidence>
<dbReference type="Pfam" id="PF00732">
    <property type="entry name" value="GMC_oxred_N"/>
    <property type="match status" value="1"/>
</dbReference>
<dbReference type="PROSITE" id="PS00624">
    <property type="entry name" value="GMC_OXRED_2"/>
    <property type="match status" value="1"/>
</dbReference>
<name>A0A160VAI7_9ZZZZ</name>
<evidence type="ECO:0000256" key="4">
    <source>
        <dbReference type="ARBA" id="ARBA00022827"/>
    </source>
</evidence>
<evidence type="ECO:0000256" key="3">
    <source>
        <dbReference type="ARBA" id="ARBA00022630"/>
    </source>
</evidence>
<evidence type="ECO:0000313" key="6">
    <source>
        <dbReference type="EMBL" id="CUV03191.1"/>
    </source>
</evidence>
<sequence length="516" mass="56900">MKYDTVIVGAGSAGSIVAARLSEDPDHSVLLLEAGPDYPDFEHLPDEVKFGYATATDIMTSDHNWQFLGKASDTAPPMLVPRGRVTGGSSAINGQVFLRGVPEDYDSWAAMGNDEWAFPNLIQYFRKVEADPDFPDDDFHSSEGAIIVRRFKPDEMRPDQTAFYEACREAGFADSPDHNAPDASGVGPVPMNNPNGIRFSTALGYLNPARHRLNLTIRPNCVTRKIIFEGKRAVGVEVESGGERFTVDAGEVILSSGAIGSPHIMLLSGVGPADNLGEIGIPVIHELPGVGQNLRDHPMVFTTWQTKPDYPLDGFAPRVQTILRWTAEGSDVRNDLLIFMQSYATDRNYRGVGDVPPLGIRMLASLELQLSAGELRLTSSDPDEQPSLDYRYLQYDEDLRRMREAVRLCVSLGQHEKFTDIIESRIEPTDDELSSDEKLDAYMLREATTGQHISGTCKMGPGSDKMAVVDQYGRVHGMENLRIVDASIMPDCIRANTNVTTMMIAERVSDFIREGK</sequence>
<evidence type="ECO:0000256" key="1">
    <source>
        <dbReference type="ARBA" id="ARBA00001974"/>
    </source>
</evidence>
<dbReference type="EMBL" id="FAXA01000369">
    <property type="protein sequence ID" value="CUV03191.1"/>
    <property type="molecule type" value="Genomic_DNA"/>
</dbReference>
<evidence type="ECO:0000259" key="5">
    <source>
        <dbReference type="PROSITE" id="PS00624"/>
    </source>
</evidence>
<keyword evidence="4" id="KW-0274">FAD</keyword>
<dbReference type="SUPFAM" id="SSF51905">
    <property type="entry name" value="FAD/NAD(P)-binding domain"/>
    <property type="match status" value="1"/>
</dbReference>
<dbReference type="GO" id="GO:0008812">
    <property type="term" value="F:choline dehydrogenase activity"/>
    <property type="evidence" value="ECO:0007669"/>
    <property type="project" value="UniProtKB-EC"/>
</dbReference>
<dbReference type="PIRSF" id="PIRSF000137">
    <property type="entry name" value="Alcohol_oxidase"/>
    <property type="match status" value="1"/>
</dbReference>
<dbReference type="NCBIfam" id="TIGR03970">
    <property type="entry name" value="Rv0697"/>
    <property type="match status" value="1"/>
</dbReference>
<dbReference type="Pfam" id="PF05199">
    <property type="entry name" value="GMC_oxred_C"/>
    <property type="match status" value="1"/>
</dbReference>
<dbReference type="PANTHER" id="PTHR11552:SF147">
    <property type="entry name" value="CHOLINE DEHYDROGENASE, MITOCHONDRIAL"/>
    <property type="match status" value="1"/>
</dbReference>
<organism evidence="6">
    <name type="scientific">hydrothermal vent metagenome</name>
    <dbReference type="NCBI Taxonomy" id="652676"/>
    <lineage>
        <taxon>unclassified sequences</taxon>
        <taxon>metagenomes</taxon>
        <taxon>ecological metagenomes</taxon>
    </lineage>
</organism>
<dbReference type="Gene3D" id="3.30.410.40">
    <property type="match status" value="1"/>
</dbReference>
<dbReference type="InterPro" id="IPR007867">
    <property type="entry name" value="GMC_OxRtase_C"/>
</dbReference>
<keyword evidence="3" id="KW-0285">Flavoprotein</keyword>
<dbReference type="InterPro" id="IPR023978">
    <property type="entry name" value="GMC_oxidoreductase_bact"/>
</dbReference>
<accession>A0A160VAI7</accession>
<dbReference type="AlphaFoldDB" id="A0A160VAI7"/>
<dbReference type="Gene3D" id="3.50.50.60">
    <property type="entry name" value="FAD/NAD(P)-binding domain"/>
    <property type="match status" value="1"/>
</dbReference>
<reference evidence="6" key="1">
    <citation type="submission" date="2015-10" db="EMBL/GenBank/DDBJ databases">
        <authorList>
            <person name="Gilbert D.G."/>
        </authorList>
    </citation>
    <scope>NUCLEOTIDE SEQUENCE</scope>
</reference>
<dbReference type="InterPro" id="IPR036188">
    <property type="entry name" value="FAD/NAD-bd_sf"/>
</dbReference>
<keyword evidence="6" id="KW-0560">Oxidoreductase</keyword>
<proteinExistence type="inferred from homology"/>
<dbReference type="EC" id="1.1.99.1" evidence="6"/>
<comment type="similarity">
    <text evidence="2">Belongs to the GMC oxidoreductase family.</text>
</comment>
<dbReference type="PANTHER" id="PTHR11552">
    <property type="entry name" value="GLUCOSE-METHANOL-CHOLINE GMC OXIDOREDUCTASE"/>
    <property type="match status" value="1"/>
</dbReference>